<sequence length="58" mass="6374">MGDDVVAFAVFTLICSAFLAGLMFNYTRRINRLRSTVSALTTLTELVPQPVPVRSKKG</sequence>
<evidence type="ECO:0000313" key="3">
    <source>
        <dbReference type="Proteomes" id="UP001163166"/>
    </source>
</evidence>
<organism evidence="2 3">
    <name type="scientific">Rhodopseudomonas palustris</name>
    <dbReference type="NCBI Taxonomy" id="1076"/>
    <lineage>
        <taxon>Bacteria</taxon>
        <taxon>Pseudomonadati</taxon>
        <taxon>Pseudomonadota</taxon>
        <taxon>Alphaproteobacteria</taxon>
        <taxon>Hyphomicrobiales</taxon>
        <taxon>Nitrobacteraceae</taxon>
        <taxon>Rhodopseudomonas</taxon>
    </lineage>
</organism>
<gene>
    <name evidence="2" type="ORF">KQX62_16830</name>
</gene>
<evidence type="ECO:0000313" key="2">
    <source>
        <dbReference type="EMBL" id="UYO38383.1"/>
    </source>
</evidence>
<protein>
    <submittedName>
        <fullName evidence="2">Uncharacterized protein</fullName>
    </submittedName>
</protein>
<dbReference type="RefSeq" id="WP_011158920.1">
    <property type="nucleotide sequence ID" value="NZ_CP019966.1"/>
</dbReference>
<dbReference type="GeneID" id="66894468"/>
<feature type="transmembrane region" description="Helical" evidence="1">
    <location>
        <begin position="6"/>
        <end position="26"/>
    </location>
</feature>
<proteinExistence type="predicted"/>
<reference evidence="2" key="1">
    <citation type="journal article" date="2022" name="Biol. Control">
        <title>In silico genomic analysis of Rhodopseudomonas palustris strains revealed potential biocontrol agents and crop yield enhancers.</title>
        <authorList>
            <person name="Surachat K."/>
            <person name="Kantachote D."/>
            <person name="Deachamag P."/>
            <person name="Wonglapsuwan M."/>
        </authorList>
    </citation>
    <scope>NUCLEOTIDE SEQUENCE</scope>
    <source>
        <strain evidence="2">TLS06</strain>
    </source>
</reference>
<dbReference type="EMBL" id="CP076676">
    <property type="protein sequence ID" value="UYO38383.1"/>
    <property type="molecule type" value="Genomic_DNA"/>
</dbReference>
<name>A0AAX3DU79_RHOPL</name>
<keyword evidence="1" id="KW-0812">Transmembrane</keyword>
<keyword evidence="1" id="KW-1133">Transmembrane helix</keyword>
<keyword evidence="1" id="KW-0472">Membrane</keyword>
<accession>A0AAX3DU79</accession>
<dbReference type="AlphaFoldDB" id="A0AAX3DU79"/>
<evidence type="ECO:0000256" key="1">
    <source>
        <dbReference type="SAM" id="Phobius"/>
    </source>
</evidence>
<dbReference type="Proteomes" id="UP001163166">
    <property type="component" value="Chromosome"/>
</dbReference>